<sequence>MKKRKIIYGVAGMLDYQALIKVGSAKMKISFTNGSSNEAGRTPATFSTDNPIIQLAIENSKEFKSGLITKIHVVNTDEDVYIESEHVALQEDEVVNTSSETGNNEELTGEKQGTGTPEKKEQEQSADETPVTPPKEETVNTSTRKEFTCNDDAKDFLEAEFGVKRSTLRTRADITACGKSNGIDVVFTD</sequence>
<proteinExistence type="predicted"/>
<feature type="compositionally biased region" description="Basic and acidic residues" evidence="1">
    <location>
        <begin position="134"/>
        <end position="146"/>
    </location>
</feature>
<organism evidence="2">
    <name type="scientific">Podoviridae sp. ctDwO1</name>
    <dbReference type="NCBI Taxonomy" id="2827726"/>
    <lineage>
        <taxon>Viruses</taxon>
        <taxon>Duplodnaviria</taxon>
        <taxon>Heunggongvirae</taxon>
        <taxon>Uroviricota</taxon>
        <taxon>Caudoviricetes</taxon>
    </lineage>
</organism>
<reference evidence="2" key="1">
    <citation type="journal article" date="2021" name="Proc. Natl. Acad. Sci. U.S.A.">
        <title>A Catalog of Tens of Thousands of Viruses from Human Metagenomes Reveals Hidden Associations with Chronic Diseases.</title>
        <authorList>
            <person name="Tisza M.J."/>
            <person name="Buck C.B."/>
        </authorList>
    </citation>
    <scope>NUCLEOTIDE SEQUENCE</scope>
    <source>
        <strain evidence="2">CtDwO1</strain>
    </source>
</reference>
<name>A0A8S5TA67_9CAUD</name>
<dbReference type="EMBL" id="BK032784">
    <property type="protein sequence ID" value="DAF60221.1"/>
    <property type="molecule type" value="Genomic_DNA"/>
</dbReference>
<feature type="region of interest" description="Disordered" evidence="1">
    <location>
        <begin position="91"/>
        <end position="146"/>
    </location>
</feature>
<feature type="compositionally biased region" description="Polar residues" evidence="1">
    <location>
        <begin position="95"/>
        <end position="115"/>
    </location>
</feature>
<accession>A0A8S5TA67</accession>
<protein>
    <submittedName>
        <fullName evidence="2">Uncharacterized protein</fullName>
    </submittedName>
</protein>
<evidence type="ECO:0000313" key="2">
    <source>
        <dbReference type="EMBL" id="DAF60221.1"/>
    </source>
</evidence>
<evidence type="ECO:0000256" key="1">
    <source>
        <dbReference type="SAM" id="MobiDB-lite"/>
    </source>
</evidence>